<evidence type="ECO:0000256" key="3">
    <source>
        <dbReference type="ARBA" id="ARBA00022527"/>
    </source>
</evidence>
<evidence type="ECO:0000256" key="9">
    <source>
        <dbReference type="ARBA" id="ARBA00048679"/>
    </source>
</evidence>
<evidence type="ECO:0000313" key="14">
    <source>
        <dbReference type="EMBL" id="KAJ1199735.1"/>
    </source>
</evidence>
<feature type="domain" description="Doublecortin" evidence="13">
    <location>
        <begin position="183"/>
        <end position="269"/>
    </location>
</feature>
<evidence type="ECO:0000256" key="1">
    <source>
        <dbReference type="ARBA" id="ARBA00005354"/>
    </source>
</evidence>
<dbReference type="PROSITE" id="PS50309">
    <property type="entry name" value="DC"/>
    <property type="match status" value="1"/>
</dbReference>
<dbReference type="AlphaFoldDB" id="A0AAV7VGG2"/>
<organism evidence="14 15">
    <name type="scientific">Pleurodeles waltl</name>
    <name type="common">Iberian ribbed newt</name>
    <dbReference type="NCBI Taxonomy" id="8319"/>
    <lineage>
        <taxon>Eukaryota</taxon>
        <taxon>Metazoa</taxon>
        <taxon>Chordata</taxon>
        <taxon>Craniata</taxon>
        <taxon>Vertebrata</taxon>
        <taxon>Euteleostomi</taxon>
        <taxon>Amphibia</taxon>
        <taxon>Batrachia</taxon>
        <taxon>Caudata</taxon>
        <taxon>Salamandroidea</taxon>
        <taxon>Salamandridae</taxon>
        <taxon>Pleurodelinae</taxon>
        <taxon>Pleurodeles</taxon>
    </lineage>
</organism>
<keyword evidence="6" id="KW-0418">Kinase</keyword>
<dbReference type="FunFam" id="3.30.200.20:FF:000003">
    <property type="entry name" value="Non-specific serine/threonine protein kinase"/>
    <property type="match status" value="1"/>
</dbReference>
<dbReference type="SMART" id="SM00220">
    <property type="entry name" value="S_TKc"/>
    <property type="match status" value="1"/>
</dbReference>
<evidence type="ECO:0000256" key="2">
    <source>
        <dbReference type="ARBA" id="ARBA00012513"/>
    </source>
</evidence>
<comment type="caution">
    <text evidence="14">The sequence shown here is derived from an EMBL/GenBank/DDBJ whole genome shotgun (WGS) entry which is preliminary data.</text>
</comment>
<dbReference type="InterPro" id="IPR003533">
    <property type="entry name" value="Doublecortin_dom"/>
</dbReference>
<dbReference type="PANTHER" id="PTHR24347">
    <property type="entry name" value="SERINE/THREONINE-PROTEIN KINASE"/>
    <property type="match status" value="1"/>
</dbReference>
<dbReference type="FunFam" id="1.10.510.10:FF:000066">
    <property type="entry name" value="Serine/threonine-protein kinase DCLK1 isoform 2"/>
    <property type="match status" value="1"/>
</dbReference>
<dbReference type="GO" id="GO:0004674">
    <property type="term" value="F:protein serine/threonine kinase activity"/>
    <property type="evidence" value="ECO:0007669"/>
    <property type="project" value="UniProtKB-KW"/>
</dbReference>
<comment type="catalytic activity">
    <reaction evidence="9">
        <text>L-seryl-[protein] + ATP = O-phospho-L-seryl-[protein] + ADP + H(+)</text>
        <dbReference type="Rhea" id="RHEA:17989"/>
        <dbReference type="Rhea" id="RHEA-COMP:9863"/>
        <dbReference type="Rhea" id="RHEA-COMP:11604"/>
        <dbReference type="ChEBI" id="CHEBI:15378"/>
        <dbReference type="ChEBI" id="CHEBI:29999"/>
        <dbReference type="ChEBI" id="CHEBI:30616"/>
        <dbReference type="ChEBI" id="CHEBI:83421"/>
        <dbReference type="ChEBI" id="CHEBI:456216"/>
        <dbReference type="EC" id="2.7.11.1"/>
    </reaction>
</comment>
<accession>A0AAV7VGG2</accession>
<sequence>MSGCFASEGKRCLLSSSRWNTGCPTQHVLKGRSQPGSGEAARGKRRSPPFPPLRDVSWSHRSAAHSVPSSQRDILPLKECPIISYRTHACGVGQEMPALQRGAEEALPCACRHQMGQPPISDQPSNSFSPRKPDRVWQGTYPPVGRGCFGKPFLAMNTYSSPFFSSRNGFHTIHSENSPVKPKIVTVVKPGNCTLRKITLLLNRRSVQTFEQLIADISEALGLPRWKNDRVRKLYTIKGKEIGGISDFFRGDDVFIAMGREQLTTKNIETVIEELYPDSLSAHATGKGHCELSERTLGETVDQTLNADSGFEESKIPKVCCGAKSPRLATKHDEKTECKTRHTETVRMKKWEREKWHRDQGRPPEKLREGPKYPKKDTNIKDRIADVNLNDIVQCEQCRKQRQGRRKLHHERQVCVSLDVKHPNLGSCQRYSLERKTHITSCGTFSRSAIGGHESECIGKDCTHHHKHIYSNFNEINKRQDITENQRDISLDQNELHYRQFVPVKHLAFDPQYGINQDRSEDRKKKGSVCMLRESCRISEDCHVHEEKQIKTHMEGNVQDTKQLSRTVNTETDLERAQENGGLSATTETKEFNQLSDREPQHLRCRADVEHYYEIGRTIGDGNFAIVKECRVRSVNQHYAMKIIDKSKLKGKEDMIENEISIIKDLSHPNIVKLLDEYETETEIYLIMEYVKGGDLFDAIIESVRFTEHDAALMIADLCEALVYIHCKNIVHRDLKPENLLIQHNPDKSTTLKLADFGLAVHVTGPIFTVCGTPTYVAPEILLENGYGLEVDLWATGVILYILLCGFPPFRSQERDQEELFQIIQNGHYEFTSPYWDKISDAAKDLISKLLVVDPKTRFTASQALQHRWISSDGKRNSRNLQREVTMNIERHFQSRRRQEASTSDR</sequence>
<keyword evidence="4" id="KW-0808">Transferase</keyword>
<feature type="region of interest" description="Disordered" evidence="11">
    <location>
        <begin position="352"/>
        <end position="378"/>
    </location>
</feature>
<dbReference type="PROSITE" id="PS00107">
    <property type="entry name" value="PROTEIN_KINASE_ATP"/>
    <property type="match status" value="1"/>
</dbReference>
<proteinExistence type="inferred from homology"/>
<gene>
    <name evidence="14" type="ORF">NDU88_003568</name>
</gene>
<dbReference type="PROSITE" id="PS00108">
    <property type="entry name" value="PROTEIN_KINASE_ST"/>
    <property type="match status" value="1"/>
</dbReference>
<dbReference type="Pfam" id="PF00069">
    <property type="entry name" value="Pkinase"/>
    <property type="match status" value="1"/>
</dbReference>
<evidence type="ECO:0000256" key="8">
    <source>
        <dbReference type="ARBA" id="ARBA00047899"/>
    </source>
</evidence>
<evidence type="ECO:0000313" key="15">
    <source>
        <dbReference type="Proteomes" id="UP001066276"/>
    </source>
</evidence>
<dbReference type="Proteomes" id="UP001066276">
    <property type="component" value="Chromosome 2_1"/>
</dbReference>
<evidence type="ECO:0000256" key="11">
    <source>
        <dbReference type="SAM" id="MobiDB-lite"/>
    </source>
</evidence>
<feature type="binding site" evidence="10">
    <location>
        <position position="642"/>
    </location>
    <ligand>
        <name>ATP</name>
        <dbReference type="ChEBI" id="CHEBI:30616"/>
    </ligand>
</feature>
<dbReference type="SUPFAM" id="SSF89837">
    <property type="entry name" value="Doublecortin (DC)"/>
    <property type="match status" value="1"/>
</dbReference>
<dbReference type="Gene3D" id="3.10.20.230">
    <property type="entry name" value="Doublecortin domain"/>
    <property type="match status" value="1"/>
</dbReference>
<name>A0AAV7VGG2_PLEWA</name>
<evidence type="ECO:0000256" key="7">
    <source>
        <dbReference type="ARBA" id="ARBA00022840"/>
    </source>
</evidence>
<keyword evidence="15" id="KW-1185">Reference proteome</keyword>
<evidence type="ECO:0000256" key="6">
    <source>
        <dbReference type="ARBA" id="ARBA00022777"/>
    </source>
</evidence>
<evidence type="ECO:0000256" key="10">
    <source>
        <dbReference type="PROSITE-ProRule" id="PRU10141"/>
    </source>
</evidence>
<dbReference type="SUPFAM" id="SSF56112">
    <property type="entry name" value="Protein kinase-like (PK-like)"/>
    <property type="match status" value="1"/>
</dbReference>
<dbReference type="EMBL" id="JANPWB010000003">
    <property type="protein sequence ID" value="KAJ1199735.1"/>
    <property type="molecule type" value="Genomic_DNA"/>
</dbReference>
<comment type="similarity">
    <text evidence="1">Belongs to the protein kinase superfamily. CAMK Ser/Thr protein kinase family. CaMK subfamily.</text>
</comment>
<dbReference type="InterPro" id="IPR008271">
    <property type="entry name" value="Ser/Thr_kinase_AS"/>
</dbReference>
<dbReference type="Pfam" id="PF03607">
    <property type="entry name" value="DCX"/>
    <property type="match status" value="1"/>
</dbReference>
<feature type="region of interest" description="Disordered" evidence="11">
    <location>
        <begin position="22"/>
        <end position="70"/>
    </location>
</feature>
<dbReference type="InterPro" id="IPR036572">
    <property type="entry name" value="Doublecortin_dom_sf"/>
</dbReference>
<keyword evidence="5 10" id="KW-0547">Nucleotide-binding</keyword>
<dbReference type="InterPro" id="IPR000719">
    <property type="entry name" value="Prot_kinase_dom"/>
</dbReference>
<reference evidence="14" key="1">
    <citation type="journal article" date="2022" name="bioRxiv">
        <title>Sequencing and chromosome-scale assembly of the giantPleurodeles waltlgenome.</title>
        <authorList>
            <person name="Brown T."/>
            <person name="Elewa A."/>
            <person name="Iarovenko S."/>
            <person name="Subramanian E."/>
            <person name="Araus A.J."/>
            <person name="Petzold A."/>
            <person name="Susuki M."/>
            <person name="Suzuki K.-i.T."/>
            <person name="Hayashi T."/>
            <person name="Toyoda A."/>
            <person name="Oliveira C."/>
            <person name="Osipova E."/>
            <person name="Leigh N.D."/>
            <person name="Simon A."/>
            <person name="Yun M.H."/>
        </authorList>
    </citation>
    <scope>NUCLEOTIDE SEQUENCE</scope>
    <source>
        <strain evidence="14">20211129_DDA</strain>
        <tissue evidence="14">Liver</tissue>
    </source>
</reference>
<dbReference type="FunFam" id="3.10.20.230:FF:000013">
    <property type="entry name" value="Serine/threonine-protein kinase DCLK3"/>
    <property type="match status" value="1"/>
</dbReference>
<evidence type="ECO:0000256" key="4">
    <source>
        <dbReference type="ARBA" id="ARBA00022679"/>
    </source>
</evidence>
<dbReference type="Gene3D" id="1.10.510.10">
    <property type="entry name" value="Transferase(Phosphotransferase) domain 1"/>
    <property type="match status" value="1"/>
</dbReference>
<evidence type="ECO:0000256" key="5">
    <source>
        <dbReference type="ARBA" id="ARBA00022741"/>
    </source>
</evidence>
<dbReference type="CDD" id="cd16111">
    <property type="entry name" value="DCX_DCLK3"/>
    <property type="match status" value="1"/>
</dbReference>
<dbReference type="GO" id="GO:0005524">
    <property type="term" value="F:ATP binding"/>
    <property type="evidence" value="ECO:0007669"/>
    <property type="project" value="UniProtKB-UniRule"/>
</dbReference>
<dbReference type="InterPro" id="IPR017441">
    <property type="entry name" value="Protein_kinase_ATP_BS"/>
</dbReference>
<keyword evidence="3" id="KW-0723">Serine/threonine-protein kinase</keyword>
<evidence type="ECO:0000259" key="13">
    <source>
        <dbReference type="PROSITE" id="PS50309"/>
    </source>
</evidence>
<dbReference type="GO" id="GO:0035556">
    <property type="term" value="P:intracellular signal transduction"/>
    <property type="evidence" value="ECO:0007669"/>
    <property type="project" value="InterPro"/>
</dbReference>
<dbReference type="PROSITE" id="PS50011">
    <property type="entry name" value="PROTEIN_KINASE_DOM"/>
    <property type="match status" value="1"/>
</dbReference>
<feature type="domain" description="Protein kinase" evidence="12">
    <location>
        <begin position="613"/>
        <end position="870"/>
    </location>
</feature>
<evidence type="ECO:0000259" key="12">
    <source>
        <dbReference type="PROSITE" id="PS50011"/>
    </source>
</evidence>
<dbReference type="EC" id="2.7.11.1" evidence="2"/>
<dbReference type="Gene3D" id="3.30.200.20">
    <property type="entry name" value="Phosphorylase Kinase, domain 1"/>
    <property type="match status" value="1"/>
</dbReference>
<dbReference type="SMART" id="SM00537">
    <property type="entry name" value="DCX"/>
    <property type="match status" value="1"/>
</dbReference>
<comment type="catalytic activity">
    <reaction evidence="8">
        <text>L-threonyl-[protein] + ATP = O-phospho-L-threonyl-[protein] + ADP + H(+)</text>
        <dbReference type="Rhea" id="RHEA:46608"/>
        <dbReference type="Rhea" id="RHEA-COMP:11060"/>
        <dbReference type="Rhea" id="RHEA-COMP:11605"/>
        <dbReference type="ChEBI" id="CHEBI:15378"/>
        <dbReference type="ChEBI" id="CHEBI:30013"/>
        <dbReference type="ChEBI" id="CHEBI:30616"/>
        <dbReference type="ChEBI" id="CHEBI:61977"/>
        <dbReference type="ChEBI" id="CHEBI:456216"/>
        <dbReference type="EC" id="2.7.11.1"/>
    </reaction>
</comment>
<dbReference type="InterPro" id="IPR011009">
    <property type="entry name" value="Kinase-like_dom_sf"/>
</dbReference>
<keyword evidence="7 10" id="KW-0067">ATP-binding</keyword>
<protein>
    <recommendedName>
        <fullName evidence="2">non-specific serine/threonine protein kinase</fullName>
        <ecNumber evidence="2">2.7.11.1</ecNumber>
    </recommendedName>
</protein>